<proteinExistence type="predicted"/>
<evidence type="ECO:0000313" key="2">
    <source>
        <dbReference type="Proteomes" id="UP000006911"/>
    </source>
</evidence>
<gene>
    <name evidence="1" type="ORF">GSTUM_00002064001</name>
</gene>
<keyword evidence="2" id="KW-1185">Reference proteome</keyword>
<organism evidence="1 2">
    <name type="scientific">Tuber melanosporum (strain Mel28)</name>
    <name type="common">Perigord black truffle</name>
    <dbReference type="NCBI Taxonomy" id="656061"/>
    <lineage>
        <taxon>Eukaryota</taxon>
        <taxon>Fungi</taxon>
        <taxon>Dikarya</taxon>
        <taxon>Ascomycota</taxon>
        <taxon>Pezizomycotina</taxon>
        <taxon>Pezizomycetes</taxon>
        <taxon>Pezizales</taxon>
        <taxon>Tuberaceae</taxon>
        <taxon>Tuber</taxon>
    </lineage>
</organism>
<accession>D5GGW2</accession>
<dbReference type="EMBL" id="FN430284">
    <property type="protein sequence ID" value="CAZ83755.1"/>
    <property type="molecule type" value="Genomic_DNA"/>
</dbReference>
<protein>
    <submittedName>
        <fullName evidence="1">(Perigord truffle) hypothetical protein</fullName>
    </submittedName>
</protein>
<dbReference type="KEGG" id="tml:GSTUM_00002064001"/>
<evidence type="ECO:0000313" key="1">
    <source>
        <dbReference type="EMBL" id="CAZ83755.1"/>
    </source>
</evidence>
<reference evidence="1 2" key="1">
    <citation type="journal article" date="2010" name="Nature">
        <title>Perigord black truffle genome uncovers evolutionary origins and mechanisms of symbiosis.</title>
        <authorList>
            <person name="Martin F."/>
            <person name="Kohler A."/>
            <person name="Murat C."/>
            <person name="Balestrini R."/>
            <person name="Coutinho P.M."/>
            <person name="Jaillon O."/>
            <person name="Montanini B."/>
            <person name="Morin E."/>
            <person name="Noel B."/>
            <person name="Percudani R."/>
            <person name="Porcel B."/>
            <person name="Rubini A."/>
            <person name="Amicucci A."/>
            <person name="Amselem J."/>
            <person name="Anthouard V."/>
            <person name="Arcioni S."/>
            <person name="Artiguenave F."/>
            <person name="Aury J.M."/>
            <person name="Ballario P."/>
            <person name="Bolchi A."/>
            <person name="Brenna A."/>
            <person name="Brun A."/>
            <person name="Buee M."/>
            <person name="Cantarel B."/>
            <person name="Chevalier G."/>
            <person name="Couloux A."/>
            <person name="Da Silva C."/>
            <person name="Denoeud F."/>
            <person name="Duplessis S."/>
            <person name="Ghignone S."/>
            <person name="Hilselberger B."/>
            <person name="Iotti M."/>
            <person name="Marcais B."/>
            <person name="Mello A."/>
            <person name="Miranda M."/>
            <person name="Pacioni G."/>
            <person name="Quesneville H."/>
            <person name="Riccioni C."/>
            <person name="Ruotolo R."/>
            <person name="Splivallo R."/>
            <person name="Stocchi V."/>
            <person name="Tisserant E."/>
            <person name="Viscomi A.R."/>
            <person name="Zambonelli A."/>
            <person name="Zampieri E."/>
            <person name="Henrissat B."/>
            <person name="Lebrun M.H."/>
            <person name="Paolocci F."/>
            <person name="Bonfante P."/>
            <person name="Ottonello S."/>
            <person name="Wincker P."/>
        </authorList>
    </citation>
    <scope>NUCLEOTIDE SEQUENCE [LARGE SCALE GENOMIC DNA]</scope>
    <source>
        <strain evidence="1 2">Mel28</strain>
    </source>
</reference>
<sequence>MWQRQILNKIRK</sequence>
<dbReference type="HOGENOM" id="CLU_3436859_0_0_1"/>
<name>D5GGW2_TUBMM</name>
<dbReference type="Proteomes" id="UP000006911">
    <property type="component" value="Unassembled WGS sequence"/>
</dbReference>
<dbReference type="InParanoid" id="D5GGW2"/>